<dbReference type="RefSeq" id="WP_096446046.1">
    <property type="nucleotide sequence ID" value="NZ_JBHSOG010000060.1"/>
</dbReference>
<evidence type="ECO:0008006" key="3">
    <source>
        <dbReference type="Google" id="ProtNLM"/>
    </source>
</evidence>
<evidence type="ECO:0000313" key="1">
    <source>
        <dbReference type="EMBL" id="MFC5770873.1"/>
    </source>
</evidence>
<comment type="caution">
    <text evidence="1">The sequence shown here is derived from an EMBL/GenBank/DDBJ whole genome shotgun (WGS) entry which is preliminary data.</text>
</comment>
<dbReference type="EMBL" id="JBHSOG010000060">
    <property type="protein sequence ID" value="MFC5770873.1"/>
    <property type="molecule type" value="Genomic_DNA"/>
</dbReference>
<accession>A0ABW1AUP6</accession>
<keyword evidence="2" id="KW-1185">Reference proteome</keyword>
<proteinExistence type="predicted"/>
<organism evidence="1 2">
    <name type="scientific">Thauera sinica</name>
    <dbReference type="NCBI Taxonomy" id="2665146"/>
    <lineage>
        <taxon>Bacteria</taxon>
        <taxon>Pseudomonadati</taxon>
        <taxon>Pseudomonadota</taxon>
        <taxon>Betaproteobacteria</taxon>
        <taxon>Rhodocyclales</taxon>
        <taxon>Zoogloeaceae</taxon>
        <taxon>Thauera</taxon>
    </lineage>
</organism>
<evidence type="ECO:0000313" key="2">
    <source>
        <dbReference type="Proteomes" id="UP001595974"/>
    </source>
</evidence>
<reference evidence="2" key="1">
    <citation type="journal article" date="2019" name="Int. J. Syst. Evol. Microbiol.">
        <title>The Global Catalogue of Microorganisms (GCM) 10K type strain sequencing project: providing services to taxonomists for standard genome sequencing and annotation.</title>
        <authorList>
            <consortium name="The Broad Institute Genomics Platform"/>
            <consortium name="The Broad Institute Genome Sequencing Center for Infectious Disease"/>
            <person name="Wu L."/>
            <person name="Ma J."/>
        </authorList>
    </citation>
    <scope>NUCLEOTIDE SEQUENCE [LARGE SCALE GENOMIC DNA]</scope>
    <source>
        <strain evidence="2">SHR3</strain>
    </source>
</reference>
<gene>
    <name evidence="1" type="ORF">ACFPTN_15945</name>
</gene>
<name>A0ABW1AUP6_9RHOO</name>
<sequence length="665" mass="70291">MPAASAALPAIEAGRVRLSVARIDHPAFSVRDLSVRFEADESRLQLALGRLRIGGDEFRDLRFDCPQGRLSYPLLSCRGGQLRVARKGLPWRVDFHADLTTGEADLVATSRTGARVAVRAGASGGLHARIERFPLSDAAALLGSPAIRVADWKPVGIVHGELDWSASGAGAARQGRLTVRGTLEDGGFGSADGQHAAEKLGLVFALEAGLRNGRWQWTARADWREGAAYWHPFFVEAGARLDAGGVMQGDRFEVREAALQIAGVDALAATAVLDTRHGRLIDGTLSVSGADLAVVGPRWVAPLIAPEAAARLRFAGHVGAVLAARDGVLQAVDAVFDDAGFSLPAADGGGGVAFGPVSGRLPWRTDGATQAELHIGGGRWEKLALGPFSLSARLERDRVSFARSVIPLLDGAAVLDGLALQRVGDGWAGSGGAVIEPVSMRLLTEAAGLPSMGGVLSASIPALSVRPGEIAFDGALVISLFDGYLQATNLRLREPFGVASYLSADVEARHIDLAQLTETFSFGSITGFIDADVRGLELVRWRPVRFDARVASSPGRYPRRISQRAVENISALGGPGAMAAIQRSLIGLFDTFGYRDLGFRCVLEADVCLADGVGDTVRADGGFAIVRGGGVPALDVIGYNRRIDWKELVERLQRVTDGKLPPEVR</sequence>
<protein>
    <recommendedName>
        <fullName evidence="3">Dicarboxylate transport domain-containing protein</fullName>
    </recommendedName>
</protein>
<dbReference type="Proteomes" id="UP001595974">
    <property type="component" value="Unassembled WGS sequence"/>
</dbReference>